<evidence type="ECO:0000256" key="3">
    <source>
        <dbReference type="ARBA" id="ARBA00022536"/>
    </source>
</evidence>
<dbReference type="Pfam" id="PF00754">
    <property type="entry name" value="F5_F8_type_C"/>
    <property type="match status" value="1"/>
</dbReference>
<feature type="domain" description="Laminin G" evidence="12">
    <location>
        <begin position="221"/>
        <end position="401"/>
    </location>
</feature>
<accession>A0A9N9RQ31</accession>
<evidence type="ECO:0000313" key="16">
    <source>
        <dbReference type="Proteomes" id="UP001153620"/>
    </source>
</evidence>
<evidence type="ECO:0000259" key="11">
    <source>
        <dbReference type="PROSITE" id="PS50022"/>
    </source>
</evidence>
<dbReference type="SUPFAM" id="SSF81383">
    <property type="entry name" value="F-box domain"/>
    <property type="match status" value="1"/>
</dbReference>
<dbReference type="InterPro" id="IPR013320">
    <property type="entry name" value="ConA-like_dom_sf"/>
</dbReference>
<protein>
    <recommendedName>
        <fullName evidence="17">Neurexin-4</fullName>
    </recommendedName>
</protein>
<evidence type="ECO:0000256" key="9">
    <source>
        <dbReference type="PROSITE-ProRule" id="PRU00076"/>
    </source>
</evidence>
<dbReference type="SUPFAM" id="SSF49899">
    <property type="entry name" value="Concanavalin A-like lectins/glucanases"/>
    <property type="match status" value="4"/>
</dbReference>
<proteinExistence type="inferred from homology"/>
<dbReference type="SMART" id="SM00231">
    <property type="entry name" value="FA58C"/>
    <property type="match status" value="1"/>
</dbReference>
<dbReference type="InterPro" id="IPR000421">
    <property type="entry name" value="FA58C"/>
</dbReference>
<keyword evidence="5" id="KW-0732">Signal</keyword>
<keyword evidence="6 10" id="KW-1133">Transmembrane helix</keyword>
<feature type="domain" description="Laminin G" evidence="12">
    <location>
        <begin position="407"/>
        <end position="589"/>
    </location>
</feature>
<keyword evidence="8" id="KW-1015">Disulfide bond</keyword>
<evidence type="ECO:0000256" key="10">
    <source>
        <dbReference type="SAM" id="Phobius"/>
    </source>
</evidence>
<dbReference type="CDD" id="cd00110">
    <property type="entry name" value="LamG"/>
    <property type="match status" value="4"/>
</dbReference>
<comment type="caution">
    <text evidence="9">Lacks conserved residue(s) required for the propagation of feature annotation.</text>
</comment>
<evidence type="ECO:0000256" key="6">
    <source>
        <dbReference type="ARBA" id="ARBA00022989"/>
    </source>
</evidence>
<gene>
    <name evidence="15" type="ORF">CHIRRI_LOCUS3803</name>
</gene>
<feature type="domain" description="F5/8 type C" evidence="11">
    <location>
        <begin position="79"/>
        <end position="217"/>
    </location>
</feature>
<evidence type="ECO:0000313" key="15">
    <source>
        <dbReference type="EMBL" id="CAG9800865.1"/>
    </source>
</evidence>
<dbReference type="PROSITE" id="PS50026">
    <property type="entry name" value="EGF_3"/>
    <property type="match status" value="2"/>
</dbReference>
<dbReference type="PROSITE" id="PS50181">
    <property type="entry name" value="FBOX"/>
    <property type="match status" value="1"/>
</dbReference>
<dbReference type="Gene3D" id="2.60.120.200">
    <property type="match status" value="4"/>
</dbReference>
<evidence type="ECO:0000259" key="12">
    <source>
        <dbReference type="PROSITE" id="PS50025"/>
    </source>
</evidence>
<feature type="transmembrane region" description="Helical" evidence="10">
    <location>
        <begin position="1267"/>
        <end position="1289"/>
    </location>
</feature>
<feature type="domain" description="EGF-like" evidence="13">
    <location>
        <begin position="1013"/>
        <end position="1049"/>
    </location>
</feature>
<dbReference type="PROSITE" id="PS01285">
    <property type="entry name" value="FA58C_1"/>
    <property type="match status" value="1"/>
</dbReference>
<keyword evidence="16" id="KW-1185">Reference proteome</keyword>
<keyword evidence="4 10" id="KW-0812">Transmembrane</keyword>
<dbReference type="InterPro" id="IPR036047">
    <property type="entry name" value="F-box-like_dom_sf"/>
</dbReference>
<evidence type="ECO:0000256" key="5">
    <source>
        <dbReference type="ARBA" id="ARBA00022729"/>
    </source>
</evidence>
<evidence type="ECO:0008006" key="17">
    <source>
        <dbReference type="Google" id="ProtNLM"/>
    </source>
</evidence>
<dbReference type="GO" id="GO:0016020">
    <property type="term" value="C:membrane"/>
    <property type="evidence" value="ECO:0007669"/>
    <property type="project" value="UniProtKB-SubCell"/>
</dbReference>
<dbReference type="SUPFAM" id="SSF49785">
    <property type="entry name" value="Galactose-binding domain-like"/>
    <property type="match status" value="1"/>
</dbReference>
<comment type="subcellular location">
    <subcellularLocation>
        <location evidence="1">Membrane</location>
        <topology evidence="1">Single-pass type I membrane protein</topology>
    </subcellularLocation>
</comment>
<evidence type="ECO:0000259" key="13">
    <source>
        <dbReference type="PROSITE" id="PS50026"/>
    </source>
</evidence>
<feature type="domain" description="F-box" evidence="14">
    <location>
        <begin position="1"/>
        <end position="48"/>
    </location>
</feature>
<dbReference type="Gene3D" id="2.60.120.260">
    <property type="entry name" value="Galactose-binding domain-like"/>
    <property type="match status" value="1"/>
</dbReference>
<dbReference type="PROSITE" id="PS50022">
    <property type="entry name" value="FA58C_3"/>
    <property type="match status" value="1"/>
</dbReference>
<dbReference type="PANTHER" id="PTHR15036">
    <property type="entry name" value="PIKACHURIN-LIKE PROTEIN"/>
    <property type="match status" value="1"/>
</dbReference>
<dbReference type="InterPro" id="IPR001810">
    <property type="entry name" value="F-box_dom"/>
</dbReference>
<dbReference type="FunFam" id="2.60.120.260:FF:000016">
    <property type="entry name" value="Contactin-associated protein-like 4 isoform 1"/>
    <property type="match status" value="1"/>
</dbReference>
<evidence type="ECO:0000256" key="7">
    <source>
        <dbReference type="ARBA" id="ARBA00023136"/>
    </source>
</evidence>
<comment type="similarity">
    <text evidence="2">Belongs to the neurexin family.</text>
</comment>
<reference evidence="15" key="1">
    <citation type="submission" date="2022-01" db="EMBL/GenBank/DDBJ databases">
        <authorList>
            <person name="King R."/>
        </authorList>
    </citation>
    <scope>NUCLEOTIDE SEQUENCE</scope>
</reference>
<dbReference type="CDD" id="cd00057">
    <property type="entry name" value="FA58C"/>
    <property type="match status" value="1"/>
</dbReference>
<feature type="domain" description="Laminin G" evidence="12">
    <location>
        <begin position="1051"/>
        <end position="1234"/>
    </location>
</feature>
<dbReference type="CDD" id="cd00054">
    <property type="entry name" value="EGF_CA"/>
    <property type="match status" value="2"/>
</dbReference>
<organism evidence="15 16">
    <name type="scientific">Chironomus riparius</name>
    <dbReference type="NCBI Taxonomy" id="315576"/>
    <lineage>
        <taxon>Eukaryota</taxon>
        <taxon>Metazoa</taxon>
        <taxon>Ecdysozoa</taxon>
        <taxon>Arthropoda</taxon>
        <taxon>Hexapoda</taxon>
        <taxon>Insecta</taxon>
        <taxon>Pterygota</taxon>
        <taxon>Neoptera</taxon>
        <taxon>Endopterygota</taxon>
        <taxon>Diptera</taxon>
        <taxon>Nematocera</taxon>
        <taxon>Chironomoidea</taxon>
        <taxon>Chironomidae</taxon>
        <taxon>Chironominae</taxon>
        <taxon>Chironomus</taxon>
    </lineage>
</organism>
<reference evidence="15" key="2">
    <citation type="submission" date="2022-10" db="EMBL/GenBank/DDBJ databases">
        <authorList>
            <consortium name="ENA_rothamsted_submissions"/>
            <consortium name="culmorum"/>
            <person name="King R."/>
        </authorList>
    </citation>
    <scope>NUCLEOTIDE SEQUENCE</scope>
</reference>
<feature type="domain" description="Laminin G" evidence="12">
    <location>
        <begin position="846"/>
        <end position="1012"/>
    </location>
</feature>
<dbReference type="InterPro" id="IPR050372">
    <property type="entry name" value="Neurexin-related_CASP"/>
</dbReference>
<dbReference type="Gene3D" id="2.10.25.10">
    <property type="entry name" value="Laminin"/>
    <property type="match status" value="1"/>
</dbReference>
<dbReference type="PANTHER" id="PTHR15036:SF91">
    <property type="entry name" value="NEUREXIN-4"/>
    <property type="match status" value="1"/>
</dbReference>
<evidence type="ECO:0000256" key="4">
    <source>
        <dbReference type="ARBA" id="ARBA00022692"/>
    </source>
</evidence>
<name>A0A9N9RQ31_9DIPT</name>
<keyword evidence="7 10" id="KW-0472">Membrane</keyword>
<dbReference type="EMBL" id="OU895877">
    <property type="protein sequence ID" value="CAG9800865.1"/>
    <property type="molecule type" value="Genomic_DNA"/>
</dbReference>
<dbReference type="Proteomes" id="UP001153620">
    <property type="component" value="Chromosome 1"/>
</dbReference>
<keyword evidence="3 9" id="KW-0245">EGF-like domain</keyword>
<dbReference type="PROSITE" id="PS01286">
    <property type="entry name" value="FA58C_2"/>
    <property type="match status" value="1"/>
</dbReference>
<dbReference type="InterPro" id="IPR001791">
    <property type="entry name" value="Laminin_G"/>
</dbReference>
<dbReference type="Gene3D" id="2.60.120.1000">
    <property type="match status" value="1"/>
</dbReference>
<sequence length="1334" mass="150470">MDLLSALPEEIFNEIGSYLNGKDVLNSTLVCKGWNQMIGQSNECMKKITAKYTNYNYKIDLSTLLTSEQIDYDDDDIECNEPLLEGAALTATSSLNERGPENARLNGGNAWTSSISDFQQYLIIDLGSPKNITRISIQGRPNHNEYVSEFSISYGYNGLDYADYKEPGGNTKLFKGNEDGDRVKHNIFDVPIIAQWVRVNPTRWKDRISLRAELYGCHYYAETVYFNGTSLMSLDLLRDPISASRETVQFRFKTSHANGVLLYSKGTQGDFFALQLYENRMILNLNLGSSSMSSFSVGSLLDDNVWHDVVISRNRRDILLSVDRVVVDGKIKGDFDKLDLNRMLYIGGVPTKEEGLVVNQNYTGCIENLYLNTTNFISEMKAAYSEGQYSRFDKVNTFYNCPEPPIMPVTFLTRTSYARLKGYEGVKALNVSLSFRTYEDKGLIIYHEFSSKGYVKVYLEDGRVKTEIKTDEKEFHSSGDRRRGIVLDNYDEQFNDGRWHSLILTIKQNSLVIEIDQRPMRTEKLFSVMTGAWYYIGGSKTKETHNIINNRDGFIGCMRQISVDGNFRLPHDWKDEDFCCKNEILMDACHMIDRCNPNPCKHSGHCKQNSYEFFCDCGNSGYSGAVCHTSLNPLSCQAYKNIQSVSQKAHIKIDVDGSGPLDPFEVTCEFLSDGRVLTVLGHSSEQSTVVDSFQEPGSYDQTIEYNARMPQIEALLNRSRECSQRLTYGCKSARLFNTPYSEGQTFTPFGWWLSRQNRRMDYWAGALPGSRKCQCGIVGNCIDPTKWCNCDANLYDWQEDGGEIKDKEYLPVRGLRFGDTGTALDEKQAKYTLGPLVCEGDDLFNNVVTFRITDATINLPRFDMGHSGDIYLEFKTTQENSVLFHAKGSTDYIKLSIIAGTKIKFQYQAGSGPLGVDVETSYPLNDNKWHSVSVERNRKEARLVVDGATKSEVREPPGPVRALYLTSELAIGATLDYQDGFVGCIRALLLNGVPVDLRSYAERKLYGVSAGCIGRCETNPCLNNGTCFERYDGFTCDCRWSAFKGPICADEIGVNLRSDSIIKYDFLGSWRSTIKENIRVGFTTTNQKGFLLGFSSNITGEYLTILVSNSGALKFVFDFGFERQEISFPGVHFGLGQFHDVRFARKNSGSTVVITVDNYEPKEYHFDIKDSADAQFNNIQYMYIGKNESMTDGFVGCVSRVEFDDIFPLKLLFQQNPPPNVKSMGPSVLSEDFCGVEPVTLPPVMKETRPAPIIDEDKLRSYDGISAGFLGGLLFIILLLLLIMAILIYRHMSRHKGEYLTQEDKGADDALDQDEAVVHSTTGHHVTKKKEWFI</sequence>
<dbReference type="SMART" id="SM00181">
    <property type="entry name" value="EGF"/>
    <property type="match status" value="2"/>
</dbReference>
<dbReference type="InterPro" id="IPR000742">
    <property type="entry name" value="EGF"/>
</dbReference>
<dbReference type="PROSITE" id="PS50025">
    <property type="entry name" value="LAM_G_DOMAIN"/>
    <property type="match status" value="4"/>
</dbReference>
<dbReference type="Gene3D" id="1.20.1280.50">
    <property type="match status" value="1"/>
</dbReference>
<dbReference type="Pfam" id="PF02210">
    <property type="entry name" value="Laminin_G_2"/>
    <property type="match status" value="4"/>
</dbReference>
<evidence type="ECO:0000256" key="8">
    <source>
        <dbReference type="ARBA" id="ARBA00023157"/>
    </source>
</evidence>
<evidence type="ECO:0000256" key="1">
    <source>
        <dbReference type="ARBA" id="ARBA00004479"/>
    </source>
</evidence>
<feature type="domain" description="EGF-like" evidence="13">
    <location>
        <begin position="591"/>
        <end position="628"/>
    </location>
</feature>
<dbReference type="OrthoDB" id="26719at2759"/>
<dbReference type="Pfam" id="PF12937">
    <property type="entry name" value="F-box-like"/>
    <property type="match status" value="1"/>
</dbReference>
<dbReference type="SMART" id="SM00256">
    <property type="entry name" value="FBOX"/>
    <property type="match status" value="1"/>
</dbReference>
<evidence type="ECO:0000256" key="2">
    <source>
        <dbReference type="ARBA" id="ARBA00010241"/>
    </source>
</evidence>
<dbReference type="SMART" id="SM00282">
    <property type="entry name" value="LamG"/>
    <property type="match status" value="4"/>
</dbReference>
<evidence type="ECO:0000259" key="14">
    <source>
        <dbReference type="PROSITE" id="PS50181"/>
    </source>
</evidence>
<dbReference type="InterPro" id="IPR008979">
    <property type="entry name" value="Galactose-bd-like_sf"/>
</dbReference>